<sequence>MRFVRASQLFHMTWCGGRCTTRLRTATRKINHVQLPAGELGREVLQPPPRARVFKEFSLLQQATTGGAQRCGGSTPQQRRRPTEQPRVQRQSPAPRVEPEPLLHGLRLRRGSVFWRQAPGGVSPLRTASAWSADAAEESAARRASQHLNGGRELRCVGSARASPGQFDVLRPTTSEEVMVQQTGCL</sequence>
<evidence type="ECO:0000313" key="3">
    <source>
        <dbReference type="Proteomes" id="UP001066276"/>
    </source>
</evidence>
<feature type="compositionally biased region" description="Polar residues" evidence="1">
    <location>
        <begin position="64"/>
        <end position="75"/>
    </location>
</feature>
<dbReference type="AlphaFoldDB" id="A0AAV7TUI5"/>
<evidence type="ECO:0000313" key="2">
    <source>
        <dbReference type="EMBL" id="KAJ1179861.1"/>
    </source>
</evidence>
<name>A0AAV7TUI5_PLEWA</name>
<keyword evidence="3" id="KW-1185">Reference proteome</keyword>
<reference evidence="2" key="1">
    <citation type="journal article" date="2022" name="bioRxiv">
        <title>Sequencing and chromosome-scale assembly of the giantPleurodeles waltlgenome.</title>
        <authorList>
            <person name="Brown T."/>
            <person name="Elewa A."/>
            <person name="Iarovenko S."/>
            <person name="Subramanian E."/>
            <person name="Araus A.J."/>
            <person name="Petzold A."/>
            <person name="Susuki M."/>
            <person name="Suzuki K.-i.T."/>
            <person name="Hayashi T."/>
            <person name="Toyoda A."/>
            <person name="Oliveira C."/>
            <person name="Osipova E."/>
            <person name="Leigh N.D."/>
            <person name="Simon A."/>
            <person name="Yun M.H."/>
        </authorList>
    </citation>
    <scope>NUCLEOTIDE SEQUENCE</scope>
    <source>
        <strain evidence="2">20211129_DDA</strain>
        <tissue evidence="2">Liver</tissue>
    </source>
</reference>
<accession>A0AAV7TUI5</accession>
<dbReference type="Proteomes" id="UP001066276">
    <property type="component" value="Chromosome 3_2"/>
</dbReference>
<comment type="caution">
    <text evidence="2">The sequence shown here is derived from an EMBL/GenBank/DDBJ whole genome shotgun (WGS) entry which is preliminary data.</text>
</comment>
<protein>
    <submittedName>
        <fullName evidence="2">Uncharacterized protein</fullName>
    </submittedName>
</protein>
<dbReference type="EMBL" id="JANPWB010000006">
    <property type="protein sequence ID" value="KAJ1179861.1"/>
    <property type="molecule type" value="Genomic_DNA"/>
</dbReference>
<proteinExistence type="predicted"/>
<evidence type="ECO:0000256" key="1">
    <source>
        <dbReference type="SAM" id="MobiDB-lite"/>
    </source>
</evidence>
<organism evidence="2 3">
    <name type="scientific">Pleurodeles waltl</name>
    <name type="common">Iberian ribbed newt</name>
    <dbReference type="NCBI Taxonomy" id="8319"/>
    <lineage>
        <taxon>Eukaryota</taxon>
        <taxon>Metazoa</taxon>
        <taxon>Chordata</taxon>
        <taxon>Craniata</taxon>
        <taxon>Vertebrata</taxon>
        <taxon>Euteleostomi</taxon>
        <taxon>Amphibia</taxon>
        <taxon>Batrachia</taxon>
        <taxon>Caudata</taxon>
        <taxon>Salamandroidea</taxon>
        <taxon>Salamandridae</taxon>
        <taxon>Pleurodelinae</taxon>
        <taxon>Pleurodeles</taxon>
    </lineage>
</organism>
<gene>
    <name evidence="2" type="ORF">NDU88_005094</name>
</gene>
<feature type="region of interest" description="Disordered" evidence="1">
    <location>
        <begin position="64"/>
        <end position="101"/>
    </location>
</feature>